<evidence type="ECO:0000313" key="7">
    <source>
        <dbReference type="Proteomes" id="UP000278398"/>
    </source>
</evidence>
<dbReference type="InterPro" id="IPR036866">
    <property type="entry name" value="RibonucZ/Hydroxyglut_hydro"/>
</dbReference>
<sequence length="292" mass="31681">MFDLGGATLHKIIDLDPFALPLSFLLPGADIEAIRHLEPVLAPHHVDFAAGNILLGVQSWLLKAGGLTILIDSCVGEHKERPRRADWHQRQGTGFLDRLKAAGVSPDDVDVVLCTHLHADHIGWNTRLENGRWVPTFPKARYLIGETELAAWQAVEEREPGAHNHGAYTDSVLPVIEAGLSETVTDGFELSRGMRIETMAGHSPGQVGLCLDCRSHGQALFCADAVHSPVQVYQPGWASAFCSDREQAVATRLTLLERAAETGALLVPAHIRGAHGMTISREGAGYRPHFVG</sequence>
<dbReference type="GO" id="GO:0046872">
    <property type="term" value="F:metal ion binding"/>
    <property type="evidence" value="ECO:0007669"/>
    <property type="project" value="UniProtKB-KW"/>
</dbReference>
<keyword evidence="3 6" id="KW-0378">Hydrolase</keyword>
<keyword evidence="4" id="KW-0862">Zinc</keyword>
<gene>
    <name evidence="6" type="ORF">EJC49_16220</name>
</gene>
<evidence type="ECO:0000256" key="4">
    <source>
        <dbReference type="ARBA" id="ARBA00022833"/>
    </source>
</evidence>
<dbReference type="Proteomes" id="UP000278398">
    <property type="component" value="Unassembled WGS sequence"/>
</dbReference>
<keyword evidence="2" id="KW-0479">Metal-binding</keyword>
<dbReference type="SMART" id="SM00849">
    <property type="entry name" value="Lactamase_B"/>
    <property type="match status" value="1"/>
</dbReference>
<comment type="similarity">
    <text evidence="1">Belongs to the metallo-beta-lactamase superfamily.</text>
</comment>
<evidence type="ECO:0000313" key="6">
    <source>
        <dbReference type="EMBL" id="RST85422.1"/>
    </source>
</evidence>
<dbReference type="PANTHER" id="PTHR42978">
    <property type="entry name" value="QUORUM-QUENCHING LACTONASE YTNP-RELATED-RELATED"/>
    <property type="match status" value="1"/>
</dbReference>
<dbReference type="Gene3D" id="3.60.15.10">
    <property type="entry name" value="Ribonuclease Z/Hydroxyacylglutathione hydrolase-like"/>
    <property type="match status" value="1"/>
</dbReference>
<dbReference type="RefSeq" id="WP_126700978.1">
    <property type="nucleotide sequence ID" value="NZ_RWKW01000056.1"/>
</dbReference>
<dbReference type="InterPro" id="IPR051013">
    <property type="entry name" value="MBL_superfamily_lactonases"/>
</dbReference>
<dbReference type="AlphaFoldDB" id="A0A3S0ARK4"/>
<dbReference type="SUPFAM" id="SSF56281">
    <property type="entry name" value="Metallo-hydrolase/oxidoreductase"/>
    <property type="match status" value="1"/>
</dbReference>
<dbReference type="OrthoDB" id="9773738at2"/>
<keyword evidence="7" id="KW-1185">Reference proteome</keyword>
<reference evidence="6 7" key="1">
    <citation type="submission" date="2018-12" db="EMBL/GenBank/DDBJ databases">
        <title>Mesorhizobium carbonis sp. nov., isolated from coal mine water.</title>
        <authorList>
            <person name="Xin W."/>
            <person name="Xu Z."/>
            <person name="Xiang F."/>
            <person name="Zhang J."/>
            <person name="Xi L."/>
            <person name="Liu J."/>
        </authorList>
    </citation>
    <scope>NUCLEOTIDE SEQUENCE [LARGE SCALE GENOMIC DNA]</scope>
    <source>
        <strain evidence="6 7">B2.3</strain>
    </source>
</reference>
<organism evidence="6 7">
    <name type="scientific">Aquibium carbonis</name>
    <dbReference type="NCBI Taxonomy" id="2495581"/>
    <lineage>
        <taxon>Bacteria</taxon>
        <taxon>Pseudomonadati</taxon>
        <taxon>Pseudomonadota</taxon>
        <taxon>Alphaproteobacteria</taxon>
        <taxon>Hyphomicrobiales</taxon>
        <taxon>Phyllobacteriaceae</taxon>
        <taxon>Aquibium</taxon>
    </lineage>
</organism>
<comment type="caution">
    <text evidence="6">The sequence shown here is derived from an EMBL/GenBank/DDBJ whole genome shotgun (WGS) entry which is preliminary data.</text>
</comment>
<dbReference type="InterPro" id="IPR001279">
    <property type="entry name" value="Metallo-B-lactamas"/>
</dbReference>
<dbReference type="EMBL" id="RWKW01000056">
    <property type="protein sequence ID" value="RST85422.1"/>
    <property type="molecule type" value="Genomic_DNA"/>
</dbReference>
<evidence type="ECO:0000256" key="1">
    <source>
        <dbReference type="ARBA" id="ARBA00007749"/>
    </source>
</evidence>
<dbReference type="Pfam" id="PF00753">
    <property type="entry name" value="Lactamase_B"/>
    <property type="match status" value="1"/>
</dbReference>
<evidence type="ECO:0000256" key="2">
    <source>
        <dbReference type="ARBA" id="ARBA00022723"/>
    </source>
</evidence>
<dbReference type="PANTHER" id="PTHR42978:SF6">
    <property type="entry name" value="QUORUM-QUENCHING LACTONASE YTNP-RELATED"/>
    <property type="match status" value="1"/>
</dbReference>
<protein>
    <submittedName>
        <fullName evidence="6">MBL fold metallo-hydrolase</fullName>
    </submittedName>
</protein>
<evidence type="ECO:0000259" key="5">
    <source>
        <dbReference type="SMART" id="SM00849"/>
    </source>
</evidence>
<feature type="domain" description="Metallo-beta-lactamase" evidence="5">
    <location>
        <begin position="56"/>
        <end position="270"/>
    </location>
</feature>
<proteinExistence type="inferred from homology"/>
<name>A0A3S0ARK4_9HYPH</name>
<dbReference type="GO" id="GO:0016787">
    <property type="term" value="F:hydrolase activity"/>
    <property type="evidence" value="ECO:0007669"/>
    <property type="project" value="UniProtKB-KW"/>
</dbReference>
<evidence type="ECO:0000256" key="3">
    <source>
        <dbReference type="ARBA" id="ARBA00022801"/>
    </source>
</evidence>
<accession>A0A3S0ARK4</accession>
<dbReference type="CDD" id="cd16277">
    <property type="entry name" value="metallo-hydrolase-like_MBL-fold"/>
    <property type="match status" value="1"/>
</dbReference>